<dbReference type="EMBL" id="CAEZVJ010000023">
    <property type="protein sequence ID" value="CAB4624343.1"/>
    <property type="molecule type" value="Genomic_DNA"/>
</dbReference>
<sequence>MANEPGRIRQILDVLVLVVKRDRLALLWLILGTLGPIAAGIVFAISATGGEPISFVVSIIFGVLAGVLGFLIVLGQLTQRLMYSNLQGQPGAVSALIKNQLRRSWRGNDTPIRMNKNQDIVYRVVGKPGVVIVSEGVRSRVAPLVEDARREVQRIVPGVPVNLLHVGSDGLTLKEFFPALYKIKGRVRPAEIVVVSNRLNSIAKTPASMMPKGIDPTKMRAPRPR</sequence>
<gene>
    <name evidence="3" type="ORF">UFOPK1961_00336</name>
</gene>
<feature type="transmembrane region" description="Helical" evidence="2">
    <location>
        <begin position="25"/>
        <end position="47"/>
    </location>
</feature>
<dbReference type="Pfam" id="PF13829">
    <property type="entry name" value="DUF4191"/>
    <property type="match status" value="1"/>
</dbReference>
<feature type="transmembrane region" description="Helical" evidence="2">
    <location>
        <begin position="53"/>
        <end position="74"/>
    </location>
</feature>
<evidence type="ECO:0000256" key="2">
    <source>
        <dbReference type="SAM" id="Phobius"/>
    </source>
</evidence>
<reference evidence="3" key="1">
    <citation type="submission" date="2020-05" db="EMBL/GenBank/DDBJ databases">
        <authorList>
            <person name="Chiriac C."/>
            <person name="Salcher M."/>
            <person name="Ghai R."/>
            <person name="Kavagutti S V."/>
        </authorList>
    </citation>
    <scope>NUCLEOTIDE SEQUENCE</scope>
</reference>
<name>A0A6J6IIM8_9ZZZZ</name>
<proteinExistence type="predicted"/>
<accession>A0A6J6IIM8</accession>
<dbReference type="AlphaFoldDB" id="A0A6J6IIM8"/>
<keyword evidence="2" id="KW-0812">Transmembrane</keyword>
<organism evidence="3">
    <name type="scientific">freshwater metagenome</name>
    <dbReference type="NCBI Taxonomy" id="449393"/>
    <lineage>
        <taxon>unclassified sequences</taxon>
        <taxon>metagenomes</taxon>
        <taxon>ecological metagenomes</taxon>
    </lineage>
</organism>
<dbReference type="InterPro" id="IPR025445">
    <property type="entry name" value="DUF4191"/>
</dbReference>
<keyword evidence="2" id="KW-1133">Transmembrane helix</keyword>
<evidence type="ECO:0000313" key="3">
    <source>
        <dbReference type="EMBL" id="CAB4624343.1"/>
    </source>
</evidence>
<keyword evidence="2" id="KW-0472">Membrane</keyword>
<feature type="region of interest" description="Disordered" evidence="1">
    <location>
        <begin position="206"/>
        <end position="225"/>
    </location>
</feature>
<evidence type="ECO:0000256" key="1">
    <source>
        <dbReference type="SAM" id="MobiDB-lite"/>
    </source>
</evidence>
<protein>
    <submittedName>
        <fullName evidence="3">Unannotated protein</fullName>
    </submittedName>
</protein>